<dbReference type="GO" id="GO:0016212">
    <property type="term" value="F:kynurenine-oxoglutarate transaminase activity"/>
    <property type="evidence" value="ECO:0007669"/>
    <property type="project" value="TreeGrafter"/>
</dbReference>
<dbReference type="InterPro" id="IPR015422">
    <property type="entry name" value="PyrdxlP-dep_Trfase_small"/>
</dbReference>
<dbReference type="EMBL" id="PRLA01000003">
    <property type="protein sequence ID" value="RAW50718.1"/>
    <property type="molecule type" value="Genomic_DNA"/>
</dbReference>
<dbReference type="SUPFAM" id="SSF53383">
    <property type="entry name" value="PLP-dependent transferases"/>
    <property type="match status" value="1"/>
</dbReference>
<dbReference type="Proteomes" id="UP000250997">
    <property type="component" value="Unassembled WGS sequence"/>
</dbReference>
<organism evidence="8 9">
    <name type="scientific">Faecalibacterium prausnitzii</name>
    <dbReference type="NCBI Taxonomy" id="853"/>
    <lineage>
        <taxon>Bacteria</taxon>
        <taxon>Bacillati</taxon>
        <taxon>Bacillota</taxon>
        <taxon>Clostridia</taxon>
        <taxon>Eubacteriales</taxon>
        <taxon>Oscillospiraceae</taxon>
        <taxon>Faecalibacterium</taxon>
    </lineage>
</organism>
<dbReference type="InterPro" id="IPR015424">
    <property type="entry name" value="PyrdxlP-dep_Trfase"/>
</dbReference>
<dbReference type="Gene3D" id="3.40.640.10">
    <property type="entry name" value="Type I PLP-dependent aspartate aminotransferase-like (Major domain)"/>
    <property type="match status" value="1"/>
</dbReference>
<dbReference type="InterPro" id="IPR004839">
    <property type="entry name" value="Aminotransferase_I/II_large"/>
</dbReference>
<dbReference type="GO" id="GO:0005737">
    <property type="term" value="C:cytoplasm"/>
    <property type="evidence" value="ECO:0007669"/>
    <property type="project" value="TreeGrafter"/>
</dbReference>
<dbReference type="PROSITE" id="PS00105">
    <property type="entry name" value="AA_TRANSFER_CLASS_1"/>
    <property type="match status" value="1"/>
</dbReference>
<proteinExistence type="inferred from homology"/>
<keyword evidence="4 6" id="KW-0808">Transferase</keyword>
<dbReference type="InterPro" id="IPR051326">
    <property type="entry name" value="Kynurenine-oxoglutarate_AT"/>
</dbReference>
<dbReference type="CDD" id="cd00609">
    <property type="entry name" value="AAT_like"/>
    <property type="match status" value="1"/>
</dbReference>
<evidence type="ECO:0000256" key="1">
    <source>
        <dbReference type="ARBA" id="ARBA00001933"/>
    </source>
</evidence>
<dbReference type="InterPro" id="IPR015421">
    <property type="entry name" value="PyrdxlP-dep_Trfase_major"/>
</dbReference>
<dbReference type="Gene3D" id="3.90.1150.10">
    <property type="entry name" value="Aspartate Aminotransferase, domain 1"/>
    <property type="match status" value="1"/>
</dbReference>
<name>A0AAX1QIR4_9FIRM</name>
<accession>A0AAX1QIR4</accession>
<dbReference type="AlphaFoldDB" id="A0AAX1QIR4"/>
<evidence type="ECO:0000313" key="9">
    <source>
        <dbReference type="Proteomes" id="UP000250997"/>
    </source>
</evidence>
<dbReference type="GO" id="GO:0030170">
    <property type="term" value="F:pyridoxal phosphate binding"/>
    <property type="evidence" value="ECO:0007669"/>
    <property type="project" value="InterPro"/>
</dbReference>
<comment type="similarity">
    <text evidence="2 6">Belongs to the class-I pyridoxal-phosphate-dependent aminotransferase family.</text>
</comment>
<reference evidence="8 9" key="1">
    <citation type="submission" date="2018-02" db="EMBL/GenBank/DDBJ databases">
        <title>Complete genome sequencing of Faecalibacterium prausnitzii strains isolated from the human gut.</title>
        <authorList>
            <person name="Fitzgerald B.C."/>
            <person name="Shkoporov A.N."/>
            <person name="Ross P.R."/>
            <person name="Hill C."/>
        </authorList>
    </citation>
    <scope>NUCLEOTIDE SEQUENCE [LARGE SCALE GENOMIC DNA]</scope>
    <source>
        <strain evidence="8 9">APC942/18-1</strain>
    </source>
</reference>
<dbReference type="PANTHER" id="PTHR43807">
    <property type="entry name" value="FI04487P"/>
    <property type="match status" value="1"/>
</dbReference>
<evidence type="ECO:0000256" key="5">
    <source>
        <dbReference type="ARBA" id="ARBA00022898"/>
    </source>
</evidence>
<sequence>MPRLSDRVGTFTDSVIRRMTRINNQYDSINLSQGFPDFDPPKELTDALAKAAHDGPHQYAVTFGAQNFREALAKKTSPALHHEVDPNTEICVTCGGTEAMMAAMMTICNPGDKVMVFSPFYENYGADAILSGAEPIYIPLVPPEYEFDLSLIEKGFAEGAKALILCNPSNPCGKVFRRDELEAIARLAIKYDAFVVTDEVYEHIVYAPAEHICMASLPGMFEHTITCNSLSKTYSITGWRLGYLIGPAYVIEGARKVHDFLTVGAAAPLQEAAVAGLTMPASYYEGLRALYTEKRDHFLAGLDAIGLKHNVPQGTYFVMIDISDFLALPQFKGWTDLEFCEWMIKNIGVAAVPGSSFFKEPVNHLIRMHFARGTDVLDEAVHRLAKLTELLKYSSLRF</sequence>
<dbReference type="PANTHER" id="PTHR43807:SF20">
    <property type="entry name" value="FI04487P"/>
    <property type="match status" value="1"/>
</dbReference>
<dbReference type="EC" id="2.6.1.-" evidence="6"/>
<evidence type="ECO:0000256" key="4">
    <source>
        <dbReference type="ARBA" id="ARBA00022679"/>
    </source>
</evidence>
<protein>
    <recommendedName>
        <fullName evidence="6">Aminotransferase</fullName>
        <ecNumber evidence="6">2.6.1.-</ecNumber>
    </recommendedName>
</protein>
<comment type="cofactor">
    <cofactor evidence="1 6">
        <name>pyridoxal 5'-phosphate</name>
        <dbReference type="ChEBI" id="CHEBI:597326"/>
    </cofactor>
</comment>
<dbReference type="InterPro" id="IPR004838">
    <property type="entry name" value="NHTrfase_class1_PyrdxlP-BS"/>
</dbReference>
<evidence type="ECO:0000313" key="8">
    <source>
        <dbReference type="EMBL" id="RAW50718.1"/>
    </source>
</evidence>
<comment type="caution">
    <text evidence="8">The sequence shown here is derived from an EMBL/GenBank/DDBJ whole genome shotgun (WGS) entry which is preliminary data.</text>
</comment>
<keyword evidence="5" id="KW-0663">Pyridoxal phosphate</keyword>
<evidence type="ECO:0000256" key="3">
    <source>
        <dbReference type="ARBA" id="ARBA00022576"/>
    </source>
</evidence>
<gene>
    <name evidence="8" type="ORF">C4N27_04610</name>
</gene>
<evidence type="ECO:0000256" key="2">
    <source>
        <dbReference type="ARBA" id="ARBA00007441"/>
    </source>
</evidence>
<keyword evidence="3 6" id="KW-0032">Aminotransferase</keyword>
<feature type="domain" description="Aminotransferase class I/classII large" evidence="7">
    <location>
        <begin position="27"/>
        <end position="384"/>
    </location>
</feature>
<evidence type="ECO:0000259" key="7">
    <source>
        <dbReference type="Pfam" id="PF00155"/>
    </source>
</evidence>
<evidence type="ECO:0000256" key="6">
    <source>
        <dbReference type="RuleBase" id="RU000481"/>
    </source>
</evidence>
<dbReference type="FunFam" id="3.40.640.10:FF:000033">
    <property type="entry name" value="Aspartate aminotransferase"/>
    <property type="match status" value="1"/>
</dbReference>
<dbReference type="RefSeq" id="WP_158394831.1">
    <property type="nucleotide sequence ID" value="NZ_CP026548.1"/>
</dbReference>
<dbReference type="Pfam" id="PF00155">
    <property type="entry name" value="Aminotran_1_2"/>
    <property type="match status" value="1"/>
</dbReference>